<dbReference type="Pfam" id="PF01363">
    <property type="entry name" value="FYVE"/>
    <property type="match status" value="1"/>
</dbReference>
<keyword evidence="7" id="KW-0808">Transferase</keyword>
<evidence type="ECO:0000256" key="18">
    <source>
        <dbReference type="SAM" id="MobiDB-lite"/>
    </source>
</evidence>
<dbReference type="SUPFAM" id="SSF57903">
    <property type="entry name" value="FYVE/PHD zinc finger"/>
    <property type="match status" value="1"/>
</dbReference>
<evidence type="ECO:0000256" key="5">
    <source>
        <dbReference type="ARBA" id="ARBA00004906"/>
    </source>
</evidence>
<dbReference type="InterPro" id="IPR051878">
    <property type="entry name" value="ZNRF_ubiq-protein_ligase"/>
</dbReference>
<reference evidence="21" key="1">
    <citation type="submission" date="2014-02" db="EMBL/GenBank/DDBJ databases">
        <authorList>
            <person name="Genoscope - CEA"/>
        </authorList>
    </citation>
    <scope>NUCLEOTIDE SEQUENCE</scope>
    <source>
        <strain evidence="21">LS3</strain>
    </source>
</reference>
<dbReference type="SUPFAM" id="SSF57850">
    <property type="entry name" value="RING/U-box"/>
    <property type="match status" value="1"/>
</dbReference>
<keyword evidence="12" id="KW-0833">Ubl conjugation pathway</keyword>
<dbReference type="PANTHER" id="PTHR46661">
    <property type="entry name" value="E3 UBIQUITIN-PROTEIN LIGASE ZNRF1-LIKE PROTEIN"/>
    <property type="match status" value="1"/>
</dbReference>
<feature type="region of interest" description="Disordered" evidence="18">
    <location>
        <begin position="96"/>
        <end position="132"/>
    </location>
</feature>
<name>A0A060TGK1_BLAAD</name>
<evidence type="ECO:0000256" key="16">
    <source>
        <dbReference type="ARBA" id="ARBA00023288"/>
    </source>
</evidence>
<feature type="domain" description="FYVE-type" evidence="20">
    <location>
        <begin position="15"/>
        <end position="88"/>
    </location>
</feature>
<keyword evidence="10" id="KW-0967">Endosome</keyword>
<evidence type="ECO:0000256" key="8">
    <source>
        <dbReference type="ARBA" id="ARBA00022707"/>
    </source>
</evidence>
<evidence type="ECO:0000256" key="9">
    <source>
        <dbReference type="ARBA" id="ARBA00022723"/>
    </source>
</evidence>
<evidence type="ECO:0000256" key="1">
    <source>
        <dbReference type="ARBA" id="ARBA00000900"/>
    </source>
</evidence>
<keyword evidence="8" id="KW-0519">Myristate</keyword>
<dbReference type="InterPro" id="IPR017455">
    <property type="entry name" value="Znf_FYVE-rel"/>
</dbReference>
<keyword evidence="15" id="KW-0458">Lysosome</keyword>
<evidence type="ECO:0000256" key="12">
    <source>
        <dbReference type="ARBA" id="ARBA00022786"/>
    </source>
</evidence>
<evidence type="ECO:0000256" key="17">
    <source>
        <dbReference type="PROSITE-ProRule" id="PRU00175"/>
    </source>
</evidence>
<dbReference type="PhylomeDB" id="A0A060TGK1"/>
<dbReference type="SMART" id="SM00184">
    <property type="entry name" value="RING"/>
    <property type="match status" value="2"/>
</dbReference>
<dbReference type="GO" id="GO:0061630">
    <property type="term" value="F:ubiquitin protein ligase activity"/>
    <property type="evidence" value="ECO:0007669"/>
    <property type="project" value="UniProtKB-EC"/>
</dbReference>
<dbReference type="Gene3D" id="3.30.40.10">
    <property type="entry name" value="Zinc/RING finger domain, C3HC4 (zinc finger)"/>
    <property type="match status" value="2"/>
</dbReference>
<evidence type="ECO:0000256" key="2">
    <source>
        <dbReference type="ARBA" id="ARBA00004170"/>
    </source>
</evidence>
<dbReference type="GO" id="GO:0070936">
    <property type="term" value="P:protein K48-linked ubiquitination"/>
    <property type="evidence" value="ECO:0007669"/>
    <property type="project" value="TreeGrafter"/>
</dbReference>
<keyword evidence="11 17" id="KW-0863">Zinc-finger</keyword>
<comment type="subcellular location">
    <subcellularLocation>
        <location evidence="3">Endosome</location>
    </subcellularLocation>
    <subcellularLocation>
        <location evidence="4">Lysosome</location>
    </subcellularLocation>
    <subcellularLocation>
        <location evidence="2">Membrane</location>
        <topology evidence="2">Peripheral membrane protein</topology>
    </subcellularLocation>
</comment>
<dbReference type="PROSITE" id="PS50089">
    <property type="entry name" value="ZF_RING_2"/>
    <property type="match status" value="1"/>
</dbReference>
<dbReference type="InterPro" id="IPR013083">
    <property type="entry name" value="Znf_RING/FYVE/PHD"/>
</dbReference>
<evidence type="ECO:0000256" key="14">
    <source>
        <dbReference type="ARBA" id="ARBA00023136"/>
    </source>
</evidence>
<evidence type="ECO:0000256" key="7">
    <source>
        <dbReference type="ARBA" id="ARBA00022679"/>
    </source>
</evidence>
<dbReference type="EMBL" id="HG937694">
    <property type="protein sequence ID" value="CDP38281.1"/>
    <property type="molecule type" value="Genomic_DNA"/>
</dbReference>
<dbReference type="AlphaFoldDB" id="A0A060TGK1"/>
<dbReference type="InterPro" id="IPR001841">
    <property type="entry name" value="Znf_RING"/>
</dbReference>
<evidence type="ECO:0000259" key="19">
    <source>
        <dbReference type="PROSITE" id="PS50089"/>
    </source>
</evidence>
<evidence type="ECO:0000256" key="10">
    <source>
        <dbReference type="ARBA" id="ARBA00022753"/>
    </source>
</evidence>
<dbReference type="GO" id="GO:0016020">
    <property type="term" value="C:membrane"/>
    <property type="evidence" value="ECO:0007669"/>
    <property type="project" value="UniProtKB-SubCell"/>
</dbReference>
<dbReference type="CDD" id="cd16489">
    <property type="entry name" value="mRING-CH-C4HC2H_ZNRF"/>
    <property type="match status" value="1"/>
</dbReference>
<dbReference type="PANTHER" id="PTHR46661:SF4">
    <property type="entry name" value="RING-TYPE DOMAIN-CONTAINING PROTEIN"/>
    <property type="match status" value="1"/>
</dbReference>
<comment type="pathway">
    <text evidence="5">Protein modification; protein ubiquitination.</text>
</comment>
<evidence type="ECO:0000256" key="3">
    <source>
        <dbReference type="ARBA" id="ARBA00004177"/>
    </source>
</evidence>
<dbReference type="GO" id="GO:0005768">
    <property type="term" value="C:endosome"/>
    <property type="evidence" value="ECO:0007669"/>
    <property type="project" value="UniProtKB-SubCell"/>
</dbReference>
<proteinExistence type="predicted"/>
<keyword evidence="16" id="KW-0449">Lipoprotein</keyword>
<accession>A0A060TGK1</accession>
<organism evidence="21">
    <name type="scientific">Blastobotrys adeninivorans</name>
    <name type="common">Yeast</name>
    <name type="synonym">Arxula adeninivorans</name>
    <dbReference type="NCBI Taxonomy" id="409370"/>
    <lineage>
        <taxon>Eukaryota</taxon>
        <taxon>Fungi</taxon>
        <taxon>Dikarya</taxon>
        <taxon>Ascomycota</taxon>
        <taxon>Saccharomycotina</taxon>
        <taxon>Dipodascomycetes</taxon>
        <taxon>Dipodascales</taxon>
        <taxon>Trichomonascaceae</taxon>
        <taxon>Blastobotrys</taxon>
    </lineage>
</organism>
<evidence type="ECO:0000313" key="21">
    <source>
        <dbReference type="EMBL" id="CDP38281.1"/>
    </source>
</evidence>
<dbReference type="Pfam" id="PF13639">
    <property type="entry name" value="zf-RING_2"/>
    <property type="match status" value="1"/>
</dbReference>
<reference evidence="21" key="2">
    <citation type="submission" date="2014-06" db="EMBL/GenBank/DDBJ databases">
        <title>The complete genome of Blastobotrys (Arxula) adeninivorans LS3 - a yeast of biotechnological interest.</title>
        <authorList>
            <person name="Kunze G."/>
            <person name="Gaillardin C."/>
            <person name="Czernicka M."/>
            <person name="Durrens P."/>
            <person name="Martin T."/>
            <person name="Boer E."/>
            <person name="Gabaldon T."/>
            <person name="Cruz J."/>
            <person name="Talla E."/>
            <person name="Marck C."/>
            <person name="Goffeau A."/>
            <person name="Barbe V."/>
            <person name="Baret P."/>
            <person name="Baronian K."/>
            <person name="Beier S."/>
            <person name="Bleykasten C."/>
            <person name="Bode R."/>
            <person name="Casaregola S."/>
            <person name="Despons L."/>
            <person name="Fairhead C."/>
            <person name="Giersberg M."/>
            <person name="Gierski P."/>
            <person name="Hahnel U."/>
            <person name="Hartmann A."/>
            <person name="Jankowska D."/>
            <person name="Jubin C."/>
            <person name="Jung P."/>
            <person name="Lafontaine I."/>
            <person name="Leh-Louis V."/>
            <person name="Lemaire M."/>
            <person name="Marcet-Houben M."/>
            <person name="Mascher M."/>
            <person name="Morel G."/>
            <person name="Richard G.-F."/>
            <person name="Riechen J."/>
            <person name="Sacerdot C."/>
            <person name="Sarkar A."/>
            <person name="Savel G."/>
            <person name="Schacherer J."/>
            <person name="Sherman D."/>
            <person name="Straub M.-L."/>
            <person name="Stein N."/>
            <person name="Thierry A."/>
            <person name="Trautwein-Schult A."/>
            <person name="Westhof E."/>
            <person name="Worch S."/>
            <person name="Dujon B."/>
            <person name="Souciet J.-L."/>
            <person name="Wincker P."/>
            <person name="Scholz U."/>
            <person name="Neuveglise N."/>
        </authorList>
    </citation>
    <scope>NUCLEOTIDE SEQUENCE</scope>
    <source>
        <strain evidence="21">LS3</strain>
    </source>
</reference>
<evidence type="ECO:0000256" key="13">
    <source>
        <dbReference type="ARBA" id="ARBA00022833"/>
    </source>
</evidence>
<evidence type="ECO:0000256" key="11">
    <source>
        <dbReference type="ARBA" id="ARBA00022771"/>
    </source>
</evidence>
<feature type="domain" description="RING-type" evidence="19">
    <location>
        <begin position="208"/>
        <end position="251"/>
    </location>
</feature>
<dbReference type="InterPro" id="IPR011011">
    <property type="entry name" value="Znf_FYVE_PHD"/>
</dbReference>
<keyword evidence="9" id="KW-0479">Metal-binding</keyword>
<keyword evidence="14" id="KW-0472">Membrane</keyword>
<dbReference type="GO" id="GO:0032266">
    <property type="term" value="F:phosphatidylinositol-3-phosphate binding"/>
    <property type="evidence" value="ECO:0007669"/>
    <property type="project" value="UniProtKB-ARBA"/>
</dbReference>
<dbReference type="EC" id="2.3.2.27" evidence="6"/>
<dbReference type="InterPro" id="IPR000306">
    <property type="entry name" value="Znf_FYVE"/>
</dbReference>
<keyword evidence="13" id="KW-0862">Zinc</keyword>
<dbReference type="GO" id="GO:0008270">
    <property type="term" value="F:zinc ion binding"/>
    <property type="evidence" value="ECO:0007669"/>
    <property type="project" value="UniProtKB-KW"/>
</dbReference>
<feature type="compositionally biased region" description="Basic residues" evidence="18">
    <location>
        <begin position="118"/>
        <end position="128"/>
    </location>
</feature>
<gene>
    <name evidence="21" type="ORF">GNLVRS02_ARAD1D31174g</name>
</gene>
<evidence type="ECO:0000256" key="6">
    <source>
        <dbReference type="ARBA" id="ARBA00012483"/>
    </source>
</evidence>
<sequence length="255" mass="28849">MPPTIPQGVPLWQADDQANECFICHSKFTLFFRRHHCRKCGRVVCGRCSQARSTYLPSTYVVSPPSQIFLESPHVPHRTCDVCMEELEMVRAALRGGRNRSRRSEGAYISSSAPASHHGLRRGSRSSTRKYDETLIQSVPLTEEDDSNRCPICGKLFGDLADEQQETHISQCIQEAEFSGSPDVRRRHNRMIVDTIPEKVSSGNLGECVICLEEYEPGDRIGRLECLCFFHERCILDWFTRKGPGSCPVHSVEGY</sequence>
<dbReference type="SMART" id="SM00064">
    <property type="entry name" value="FYVE"/>
    <property type="match status" value="1"/>
</dbReference>
<protein>
    <recommendedName>
        <fullName evidence="6">RING-type E3 ubiquitin transferase</fullName>
        <ecNumber evidence="6">2.3.2.27</ecNumber>
    </recommendedName>
</protein>
<dbReference type="PROSITE" id="PS50178">
    <property type="entry name" value="ZF_FYVE"/>
    <property type="match status" value="1"/>
</dbReference>
<evidence type="ECO:0000256" key="4">
    <source>
        <dbReference type="ARBA" id="ARBA00004371"/>
    </source>
</evidence>
<evidence type="ECO:0000259" key="20">
    <source>
        <dbReference type="PROSITE" id="PS50178"/>
    </source>
</evidence>
<dbReference type="GO" id="GO:0043161">
    <property type="term" value="P:proteasome-mediated ubiquitin-dependent protein catabolic process"/>
    <property type="evidence" value="ECO:0007669"/>
    <property type="project" value="TreeGrafter"/>
</dbReference>
<evidence type="ECO:0000256" key="15">
    <source>
        <dbReference type="ARBA" id="ARBA00023228"/>
    </source>
</evidence>
<comment type="catalytic activity">
    <reaction evidence="1">
        <text>S-ubiquitinyl-[E2 ubiquitin-conjugating enzyme]-L-cysteine + [acceptor protein]-L-lysine = [E2 ubiquitin-conjugating enzyme]-L-cysteine + N(6)-ubiquitinyl-[acceptor protein]-L-lysine.</text>
        <dbReference type="EC" id="2.3.2.27"/>
    </reaction>
</comment>